<protein>
    <submittedName>
        <fullName evidence="1">Uncharacterized protein</fullName>
    </submittedName>
</protein>
<comment type="caution">
    <text evidence="1">The sequence shown here is derived from an EMBL/GenBank/DDBJ whole genome shotgun (WGS) entry which is preliminary data.</text>
</comment>
<proteinExistence type="predicted"/>
<keyword evidence="2" id="KW-1185">Reference proteome</keyword>
<evidence type="ECO:0000313" key="1">
    <source>
        <dbReference type="EMBL" id="TFB02842.1"/>
    </source>
</evidence>
<accession>A0ABY2H3K6</accession>
<dbReference type="GeneID" id="300576781"/>
<dbReference type="EMBL" id="PPTA01000006">
    <property type="protein sequence ID" value="TFB02842.1"/>
    <property type="molecule type" value="Genomic_DNA"/>
</dbReference>
<dbReference type="RefSeq" id="XP_073559043.1">
    <property type="nucleotide sequence ID" value="XM_073702331.1"/>
</dbReference>
<gene>
    <name evidence="1" type="ORF">CCMA1212_005050</name>
</gene>
<evidence type="ECO:0000313" key="2">
    <source>
        <dbReference type="Proteomes" id="UP001642720"/>
    </source>
</evidence>
<sequence length="184" mass="20333">MYVACRSGRISDAAGVLLDLNAPRNWKAAAGAVSQISQLPRLYLSVTPVFSHDDDATPRHSPHKAIELIATSCCCKDRAGSAFLLSSFSGKDCRANASARYLYVSKVLLCRVPGHIHAHITGISLDRAQSSYEYKLYPRRRRKRACYIRERCMVVCASAGHNCHGSGSFSRCLLVMRKTRARTV</sequence>
<dbReference type="Proteomes" id="UP001642720">
    <property type="component" value="Unassembled WGS sequence"/>
</dbReference>
<reference evidence="1 2" key="1">
    <citation type="submission" date="2018-01" db="EMBL/GenBank/DDBJ databases">
        <title>Genome characterization of the sugarcane-associated fungus Trichoderma ghanense CCMA-1212 and their application in lignocelulose bioconversion.</title>
        <authorList>
            <person name="Steindorff A.S."/>
            <person name="Mendes T.D."/>
            <person name="Vilela E.S.D."/>
            <person name="Rodrigues D.S."/>
            <person name="Formighieri E.F."/>
            <person name="Melo I.S."/>
            <person name="Favaro L.C.L."/>
        </authorList>
    </citation>
    <scope>NUCLEOTIDE SEQUENCE [LARGE SCALE GENOMIC DNA]</scope>
    <source>
        <strain evidence="1 2">CCMA-1212</strain>
    </source>
</reference>
<organism evidence="1 2">
    <name type="scientific">Trichoderma ghanense</name>
    <dbReference type="NCBI Taxonomy" id="65468"/>
    <lineage>
        <taxon>Eukaryota</taxon>
        <taxon>Fungi</taxon>
        <taxon>Dikarya</taxon>
        <taxon>Ascomycota</taxon>
        <taxon>Pezizomycotina</taxon>
        <taxon>Sordariomycetes</taxon>
        <taxon>Hypocreomycetidae</taxon>
        <taxon>Hypocreales</taxon>
        <taxon>Hypocreaceae</taxon>
        <taxon>Trichoderma</taxon>
    </lineage>
</organism>
<name>A0ABY2H3K6_9HYPO</name>